<dbReference type="Proteomes" id="UP000298030">
    <property type="component" value="Unassembled WGS sequence"/>
</dbReference>
<feature type="compositionally biased region" description="Polar residues" evidence="1">
    <location>
        <begin position="59"/>
        <end position="71"/>
    </location>
</feature>
<evidence type="ECO:0000313" key="3">
    <source>
        <dbReference type="Proteomes" id="UP000298030"/>
    </source>
</evidence>
<organism evidence="2 3">
    <name type="scientific">Coprinellus micaceus</name>
    <name type="common">Glistening ink-cap mushroom</name>
    <name type="synonym">Coprinus micaceus</name>
    <dbReference type="NCBI Taxonomy" id="71717"/>
    <lineage>
        <taxon>Eukaryota</taxon>
        <taxon>Fungi</taxon>
        <taxon>Dikarya</taxon>
        <taxon>Basidiomycota</taxon>
        <taxon>Agaricomycotina</taxon>
        <taxon>Agaricomycetes</taxon>
        <taxon>Agaricomycetidae</taxon>
        <taxon>Agaricales</taxon>
        <taxon>Agaricineae</taxon>
        <taxon>Psathyrellaceae</taxon>
        <taxon>Coprinellus</taxon>
    </lineage>
</organism>
<sequence>MLATSRSIHLPPSPGGRHTLGAHQLFEFPGISKPRTSKTPQDGTTPGQLSPGPGQGSQVTPTQPSSKQKSVSIEHIQPTDADFQIAKEASFISNLDLDTTLDLLWDYIDALMFLQNEPANPLAAEAVKETDERVARLILNQQIMPRQSRSILNLFIMSAGLGKIPTESATTLHLPRHTLEALCVLDP</sequence>
<keyword evidence="3" id="KW-1185">Reference proteome</keyword>
<comment type="caution">
    <text evidence="2">The sequence shown here is derived from an EMBL/GenBank/DDBJ whole genome shotgun (WGS) entry which is preliminary data.</text>
</comment>
<accession>A0A4Y7TX72</accession>
<dbReference type="EMBL" id="QPFP01000002">
    <property type="protein sequence ID" value="TEB38564.1"/>
    <property type="molecule type" value="Genomic_DNA"/>
</dbReference>
<dbReference type="AlphaFoldDB" id="A0A4Y7TX72"/>
<reference evidence="2 3" key="1">
    <citation type="journal article" date="2019" name="Nat. Ecol. Evol.">
        <title>Megaphylogeny resolves global patterns of mushroom evolution.</title>
        <authorList>
            <person name="Varga T."/>
            <person name="Krizsan K."/>
            <person name="Foldi C."/>
            <person name="Dima B."/>
            <person name="Sanchez-Garcia M."/>
            <person name="Sanchez-Ramirez S."/>
            <person name="Szollosi G.J."/>
            <person name="Szarkandi J.G."/>
            <person name="Papp V."/>
            <person name="Albert L."/>
            <person name="Andreopoulos W."/>
            <person name="Angelini C."/>
            <person name="Antonin V."/>
            <person name="Barry K.W."/>
            <person name="Bougher N.L."/>
            <person name="Buchanan P."/>
            <person name="Buyck B."/>
            <person name="Bense V."/>
            <person name="Catcheside P."/>
            <person name="Chovatia M."/>
            <person name="Cooper J."/>
            <person name="Damon W."/>
            <person name="Desjardin D."/>
            <person name="Finy P."/>
            <person name="Geml J."/>
            <person name="Haridas S."/>
            <person name="Hughes K."/>
            <person name="Justo A."/>
            <person name="Karasinski D."/>
            <person name="Kautmanova I."/>
            <person name="Kiss B."/>
            <person name="Kocsube S."/>
            <person name="Kotiranta H."/>
            <person name="LaButti K.M."/>
            <person name="Lechner B.E."/>
            <person name="Liimatainen K."/>
            <person name="Lipzen A."/>
            <person name="Lukacs Z."/>
            <person name="Mihaltcheva S."/>
            <person name="Morgado L.N."/>
            <person name="Niskanen T."/>
            <person name="Noordeloos M.E."/>
            <person name="Ohm R.A."/>
            <person name="Ortiz-Santana B."/>
            <person name="Ovrebo C."/>
            <person name="Racz N."/>
            <person name="Riley R."/>
            <person name="Savchenko A."/>
            <person name="Shiryaev A."/>
            <person name="Soop K."/>
            <person name="Spirin V."/>
            <person name="Szebenyi C."/>
            <person name="Tomsovsky M."/>
            <person name="Tulloss R.E."/>
            <person name="Uehling J."/>
            <person name="Grigoriev I.V."/>
            <person name="Vagvolgyi C."/>
            <person name="Papp T."/>
            <person name="Martin F.M."/>
            <person name="Miettinen O."/>
            <person name="Hibbett D.S."/>
            <person name="Nagy L.G."/>
        </authorList>
    </citation>
    <scope>NUCLEOTIDE SEQUENCE [LARGE SCALE GENOMIC DNA]</scope>
    <source>
        <strain evidence="2 3">FP101781</strain>
    </source>
</reference>
<feature type="compositionally biased region" description="Low complexity" evidence="1">
    <location>
        <begin position="43"/>
        <end position="58"/>
    </location>
</feature>
<evidence type="ECO:0000313" key="2">
    <source>
        <dbReference type="EMBL" id="TEB38564.1"/>
    </source>
</evidence>
<name>A0A4Y7TX72_COPMI</name>
<gene>
    <name evidence="2" type="ORF">FA13DRAFT_1784883</name>
</gene>
<proteinExistence type="predicted"/>
<protein>
    <submittedName>
        <fullName evidence="2">Uncharacterized protein</fullName>
    </submittedName>
</protein>
<evidence type="ECO:0000256" key="1">
    <source>
        <dbReference type="SAM" id="MobiDB-lite"/>
    </source>
</evidence>
<feature type="region of interest" description="Disordered" evidence="1">
    <location>
        <begin position="1"/>
        <end position="74"/>
    </location>
</feature>